<sequence length="49" mass="5329">MDIQMSTEVDSDLGELEVLEMDELQVSGSSTAYNYIAKNADRSSEMPAG</sequence>
<reference evidence="1 2" key="1">
    <citation type="submission" date="2017-08" db="EMBL/GenBank/DDBJ databases">
        <title>Complete Genome Sequence of Streptomyces formicae KY5, the formicamycin producer.</title>
        <authorList>
            <person name="Holmes N.A."/>
            <person name="Devine R."/>
            <person name="Qin Z."/>
            <person name="Seipke R.F."/>
            <person name="Wilkinson B."/>
            <person name="Hutchings M.I."/>
        </authorList>
    </citation>
    <scope>NUCLEOTIDE SEQUENCE [LARGE SCALE GENOMIC DNA]</scope>
    <source>
        <strain evidence="1 2">KY5</strain>
    </source>
</reference>
<accession>A0A291Q1K9</accession>
<dbReference type="KEGG" id="sfk:KY5_0356"/>
<protein>
    <submittedName>
        <fullName evidence="1">Uncharacterized protein</fullName>
    </submittedName>
</protein>
<keyword evidence="2" id="KW-1185">Reference proteome</keyword>
<gene>
    <name evidence="1" type="ORF">KY5_0356</name>
</gene>
<proteinExistence type="predicted"/>
<evidence type="ECO:0000313" key="1">
    <source>
        <dbReference type="EMBL" id="ATL25374.1"/>
    </source>
</evidence>
<evidence type="ECO:0000313" key="2">
    <source>
        <dbReference type="Proteomes" id="UP000221011"/>
    </source>
</evidence>
<dbReference type="Proteomes" id="UP000221011">
    <property type="component" value="Chromosome"/>
</dbReference>
<name>A0A291Q1K9_9ACTN</name>
<dbReference type="EMBL" id="CP022685">
    <property type="protein sequence ID" value="ATL25374.1"/>
    <property type="molecule type" value="Genomic_DNA"/>
</dbReference>
<organism evidence="1 2">
    <name type="scientific">Streptomyces formicae</name>
    <dbReference type="NCBI Taxonomy" id="1616117"/>
    <lineage>
        <taxon>Bacteria</taxon>
        <taxon>Bacillati</taxon>
        <taxon>Actinomycetota</taxon>
        <taxon>Actinomycetes</taxon>
        <taxon>Kitasatosporales</taxon>
        <taxon>Streptomycetaceae</taxon>
        <taxon>Streptomyces</taxon>
    </lineage>
</organism>
<dbReference type="AlphaFoldDB" id="A0A291Q1K9"/>
<dbReference type="RefSeq" id="WP_159072462.1">
    <property type="nucleotide sequence ID" value="NZ_CP022685.1"/>
</dbReference>